<evidence type="ECO:0000313" key="2">
    <source>
        <dbReference type="Proteomes" id="UP001239909"/>
    </source>
</evidence>
<evidence type="ECO:0000313" key="1">
    <source>
        <dbReference type="EMBL" id="GMG85634.1"/>
    </source>
</evidence>
<accession>A0ABQ6LU85</accession>
<dbReference type="RefSeq" id="WP_285675052.1">
    <property type="nucleotide sequence ID" value="NZ_BSYI01000089.1"/>
</dbReference>
<reference evidence="1 2" key="1">
    <citation type="submission" date="2023-04" db="EMBL/GenBank/DDBJ databases">
        <title>Marinoamorphus aggregata gen. nov., sp. Nov., isolate from tissue of brittle star Ophioplocus japonicus.</title>
        <authorList>
            <person name="Kawano K."/>
            <person name="Sawayama S."/>
            <person name="Nakagawa S."/>
        </authorList>
    </citation>
    <scope>NUCLEOTIDE SEQUENCE [LARGE SCALE GENOMIC DNA]</scope>
    <source>
        <strain evidence="1 2">NKW23</strain>
    </source>
</reference>
<name>A0ABQ6LU85_9RHOB</name>
<dbReference type="Proteomes" id="UP001239909">
    <property type="component" value="Unassembled WGS sequence"/>
</dbReference>
<dbReference type="EMBL" id="BSYI01000089">
    <property type="protein sequence ID" value="GMG85634.1"/>
    <property type="molecule type" value="Genomic_DNA"/>
</dbReference>
<keyword evidence="2" id="KW-1185">Reference proteome</keyword>
<gene>
    <name evidence="1" type="ORF">LNKW23_48580</name>
</gene>
<organism evidence="1 2">
    <name type="scientific">Paralimibaculum aggregatum</name>
    <dbReference type="NCBI Taxonomy" id="3036245"/>
    <lineage>
        <taxon>Bacteria</taxon>
        <taxon>Pseudomonadati</taxon>
        <taxon>Pseudomonadota</taxon>
        <taxon>Alphaproteobacteria</taxon>
        <taxon>Rhodobacterales</taxon>
        <taxon>Paracoccaceae</taxon>
        <taxon>Paralimibaculum</taxon>
    </lineage>
</organism>
<comment type="caution">
    <text evidence="1">The sequence shown here is derived from an EMBL/GenBank/DDBJ whole genome shotgun (WGS) entry which is preliminary data.</text>
</comment>
<proteinExistence type="predicted"/>
<protein>
    <submittedName>
        <fullName evidence="1">Uncharacterized protein</fullName>
    </submittedName>
</protein>
<sequence length="123" mass="14070">MADPSQTTPAEEMTAAEVVAFLDRVVQSYKGQYAPLDRALGMYVQARTLGWKPLYLMRDKRKIQEAEAILGIAFREHFPETGPCPDKSMSWRLAKKVSSFWRAVRGDYPNIRSSELEDLTETR</sequence>